<feature type="transmembrane region" description="Helical" evidence="9">
    <location>
        <begin position="154"/>
        <end position="177"/>
    </location>
</feature>
<feature type="transmembrane region" description="Helical" evidence="9">
    <location>
        <begin position="458"/>
        <end position="483"/>
    </location>
</feature>
<keyword evidence="8 9" id="KW-0968">Cytoplasmic vesicle</keyword>
<dbReference type="InterPro" id="IPR050186">
    <property type="entry name" value="TPT_transporter"/>
</dbReference>
<dbReference type="Pfam" id="PF08449">
    <property type="entry name" value="UAA"/>
    <property type="match status" value="1"/>
</dbReference>
<dbReference type="FunCoup" id="A5E658">
    <property type="interactions" value="667"/>
</dbReference>
<feature type="region of interest" description="Disordered" evidence="10">
    <location>
        <begin position="538"/>
        <end position="574"/>
    </location>
</feature>
<dbReference type="VEuPathDB" id="FungiDB:LELG_05097"/>
<feature type="region of interest" description="Disordered" evidence="10">
    <location>
        <begin position="213"/>
        <end position="237"/>
    </location>
</feature>
<keyword evidence="4 9" id="KW-0812">Transmembrane</keyword>
<comment type="subunit">
    <text evidence="9">Homooligomer.</text>
</comment>
<dbReference type="eggNOG" id="KOG1443">
    <property type="taxonomic scope" value="Eukaryota"/>
</dbReference>
<dbReference type="KEGG" id="lel:PVL30_005234"/>
<dbReference type="EMBL" id="CH981531">
    <property type="protein sequence ID" value="EDK46916.1"/>
    <property type="molecule type" value="Genomic_DNA"/>
</dbReference>
<evidence type="ECO:0000256" key="5">
    <source>
        <dbReference type="ARBA" id="ARBA00022989"/>
    </source>
</evidence>
<organism evidence="11 12">
    <name type="scientific">Lodderomyces elongisporus (strain ATCC 11503 / CBS 2605 / JCM 1781 / NBRC 1676 / NRRL YB-4239)</name>
    <name type="common">Yeast</name>
    <name type="synonym">Saccharomyces elongisporus</name>
    <dbReference type="NCBI Taxonomy" id="379508"/>
    <lineage>
        <taxon>Eukaryota</taxon>
        <taxon>Fungi</taxon>
        <taxon>Dikarya</taxon>
        <taxon>Ascomycota</taxon>
        <taxon>Saccharomycotina</taxon>
        <taxon>Pichiomycetes</taxon>
        <taxon>Debaryomycetaceae</taxon>
        <taxon>Candida/Lodderomyces clade</taxon>
        <taxon>Lodderomyces</taxon>
    </lineage>
</organism>
<protein>
    <recommendedName>
        <fullName evidence="9">GDP-mannose transporter</fullName>
        <shortName evidence="9">GMT</shortName>
    </recommendedName>
</protein>
<keyword evidence="3 9" id="KW-0762">Sugar transport</keyword>
<comment type="similarity">
    <text evidence="9">Belongs to the TPT transporter family. SLC35D subfamily.</text>
</comment>
<dbReference type="InterPro" id="IPR013657">
    <property type="entry name" value="SCL35B1-4/HUT1"/>
</dbReference>
<dbReference type="OrthoDB" id="18894at2759"/>
<feature type="region of interest" description="Disordered" evidence="10">
    <location>
        <begin position="1"/>
        <end position="21"/>
    </location>
</feature>
<evidence type="ECO:0000256" key="2">
    <source>
        <dbReference type="ARBA" id="ARBA00022448"/>
    </source>
</evidence>
<evidence type="ECO:0000313" key="11">
    <source>
        <dbReference type="EMBL" id="EDK46916.1"/>
    </source>
</evidence>
<evidence type="ECO:0000256" key="8">
    <source>
        <dbReference type="ARBA" id="ARBA00023329"/>
    </source>
</evidence>
<evidence type="ECO:0000256" key="6">
    <source>
        <dbReference type="ARBA" id="ARBA00023034"/>
    </source>
</evidence>
<evidence type="ECO:0000256" key="1">
    <source>
        <dbReference type="ARBA" id="ARBA00004439"/>
    </source>
</evidence>
<feature type="compositionally biased region" description="Low complexity" evidence="10">
    <location>
        <begin position="213"/>
        <end position="227"/>
    </location>
</feature>
<dbReference type="GeneID" id="5230738"/>
<feature type="transmembrane region" description="Helical" evidence="9">
    <location>
        <begin position="489"/>
        <end position="508"/>
    </location>
</feature>
<dbReference type="PANTHER" id="PTHR11132">
    <property type="entry name" value="SOLUTE CARRIER FAMILY 35"/>
    <property type="match status" value="1"/>
</dbReference>
<evidence type="ECO:0000256" key="7">
    <source>
        <dbReference type="ARBA" id="ARBA00023136"/>
    </source>
</evidence>
<keyword evidence="2 9" id="KW-0813">Transport</keyword>
<evidence type="ECO:0000256" key="10">
    <source>
        <dbReference type="SAM" id="MobiDB-lite"/>
    </source>
</evidence>
<feature type="transmembrane region" description="Helical" evidence="9">
    <location>
        <begin position="395"/>
        <end position="414"/>
    </location>
</feature>
<evidence type="ECO:0000256" key="9">
    <source>
        <dbReference type="RuleBase" id="RU367097"/>
    </source>
</evidence>
<name>A5E658_LODEL</name>
<accession>A5E658</accession>
<comment type="subcellular location">
    <subcellularLocation>
        <location evidence="1 9">Cytoplasmic vesicle membrane</location>
        <topology evidence="1 9">Multi-pass membrane protein</topology>
    </subcellularLocation>
    <subcellularLocation>
        <location evidence="9">Golgi apparatus membrane</location>
        <topology evidence="9">Multi-pass membrane protein</topology>
    </subcellularLocation>
    <subcellularLocation>
        <location evidence="9">Endoplasmic reticulum membrane</location>
        <topology evidence="9">Multi-pass membrane protein</topology>
    </subcellularLocation>
</comment>
<dbReference type="InParanoid" id="A5E658"/>
<dbReference type="GO" id="GO:0055085">
    <property type="term" value="P:transmembrane transport"/>
    <property type="evidence" value="ECO:0007669"/>
    <property type="project" value="InterPro"/>
</dbReference>
<dbReference type="OMA" id="ERMTWRI"/>
<keyword evidence="9" id="KW-0256">Endoplasmic reticulum</keyword>
<keyword evidence="5 9" id="KW-1133">Transmembrane helix</keyword>
<evidence type="ECO:0000256" key="3">
    <source>
        <dbReference type="ARBA" id="ARBA00022597"/>
    </source>
</evidence>
<dbReference type="GO" id="GO:0005789">
    <property type="term" value="C:endoplasmic reticulum membrane"/>
    <property type="evidence" value="ECO:0007669"/>
    <property type="project" value="UniProtKB-SubCell"/>
</dbReference>
<evidence type="ECO:0000313" key="12">
    <source>
        <dbReference type="Proteomes" id="UP000001996"/>
    </source>
</evidence>
<feature type="transmembrane region" description="Helical" evidence="9">
    <location>
        <begin position="358"/>
        <end position="383"/>
    </location>
</feature>
<proteinExistence type="inferred from homology"/>
<dbReference type="AlphaFoldDB" id="A5E658"/>
<feature type="transmembrane region" description="Helical" evidence="9">
    <location>
        <begin position="320"/>
        <end position="338"/>
    </location>
</feature>
<reference evidence="11 12" key="1">
    <citation type="journal article" date="2009" name="Nature">
        <title>Evolution of pathogenicity and sexual reproduction in eight Candida genomes.</title>
        <authorList>
            <person name="Butler G."/>
            <person name="Rasmussen M.D."/>
            <person name="Lin M.F."/>
            <person name="Santos M.A."/>
            <person name="Sakthikumar S."/>
            <person name="Munro C.A."/>
            <person name="Rheinbay E."/>
            <person name="Grabherr M."/>
            <person name="Forche A."/>
            <person name="Reedy J.L."/>
            <person name="Agrafioti I."/>
            <person name="Arnaud M.B."/>
            <person name="Bates S."/>
            <person name="Brown A.J."/>
            <person name="Brunke S."/>
            <person name="Costanzo M.C."/>
            <person name="Fitzpatrick D.A."/>
            <person name="de Groot P.W."/>
            <person name="Harris D."/>
            <person name="Hoyer L.L."/>
            <person name="Hube B."/>
            <person name="Klis F.M."/>
            <person name="Kodira C."/>
            <person name="Lennard N."/>
            <person name="Logue M.E."/>
            <person name="Martin R."/>
            <person name="Neiman A.M."/>
            <person name="Nikolaou E."/>
            <person name="Quail M.A."/>
            <person name="Quinn J."/>
            <person name="Santos M.C."/>
            <person name="Schmitzberger F.F."/>
            <person name="Sherlock G."/>
            <person name="Shah P."/>
            <person name="Silverstein K.A."/>
            <person name="Skrzypek M.S."/>
            <person name="Soll D."/>
            <person name="Staggs R."/>
            <person name="Stansfield I."/>
            <person name="Stumpf M.P."/>
            <person name="Sudbery P.E."/>
            <person name="Srikantha T."/>
            <person name="Zeng Q."/>
            <person name="Berman J."/>
            <person name="Berriman M."/>
            <person name="Heitman J."/>
            <person name="Gow N.A."/>
            <person name="Lorenz M.C."/>
            <person name="Birren B.W."/>
            <person name="Kellis M."/>
            <person name="Cuomo C.A."/>
        </authorList>
    </citation>
    <scope>NUCLEOTIDE SEQUENCE [LARGE SCALE GENOMIC DNA]</scope>
    <source>
        <strain evidence="12">ATCC 11503 / BCRC 21390 / CBS 2605 / JCM 1781 / NBRC 1676 / NRRL YB-4239</strain>
    </source>
</reference>
<dbReference type="STRING" id="379508.A5E658"/>
<keyword evidence="12" id="KW-1185">Reference proteome</keyword>
<dbReference type="GO" id="GO:0030659">
    <property type="term" value="C:cytoplasmic vesicle membrane"/>
    <property type="evidence" value="ECO:0007669"/>
    <property type="project" value="UniProtKB-SubCell"/>
</dbReference>
<dbReference type="HOGENOM" id="CLU_446225_0_0_1"/>
<feature type="transmembrane region" description="Helical" evidence="9">
    <location>
        <begin position="426"/>
        <end position="446"/>
    </location>
</feature>
<feature type="transmembrane region" description="Helical" evidence="9">
    <location>
        <begin position="125"/>
        <end position="142"/>
    </location>
</feature>
<feature type="compositionally biased region" description="Basic and acidic residues" evidence="10">
    <location>
        <begin position="538"/>
        <end position="549"/>
    </location>
</feature>
<dbReference type="GO" id="GO:0000139">
    <property type="term" value="C:Golgi membrane"/>
    <property type="evidence" value="ECO:0007669"/>
    <property type="project" value="UniProtKB-SubCell"/>
</dbReference>
<keyword evidence="6 9" id="KW-0333">Golgi apparatus</keyword>
<sequence length="612" mass="69014">MQNNHHPMTAKTSHKRVPSKQVAIDTDIPLSTRQLHHTQHHHHHQHHDGFYDYRNDLDTNLDNIQAKDLLTVGQNISHGCQPSTNVAHAYSNSASSSSAFATPQSPISPTSQTSARLYKHQTIQATIYIVGWYIFSLSISIYNKWMFGSQGLDFKYPILITSFHQLCLFFLSGLILYMRPDLRPKVPTQGLRRNSVSSVFELTLQQQQQQHQQEQPLLPQVHQQHQQGRSRSPSSISLGGTRFNYQGFNFPKFITYGIAMPLGMYLRNIIPCALASAGDIGLSNVSISLISLSLYTMLKTSSLMFVLIFGLLFKLERFNWRLICICVVMVFSVVMMTDKNDSGSEDNTDEGSARQEDSGFGITLVILASMLSGLRWSFTQILLKSNSYTSNSISTIFYIAPFMGLVLFILGLFIEKWSNFISSPIWVTYGIAQTTVLLVIPGLLAFMMTLCEFKLLGVAQIITLSIAGIFKELLTILISSIVFGDQLSLINWVGLCITFADVLWYNYYRYLEKDTELAGVNEHGHPYVSVGNRDLEQKSAHETKAKERNNSIFNDNNNDNDDDEGDRNETGFYAGDNSIDYDSVRLNNLNFDLDLENNNEDALGLGNRKSLR</sequence>
<dbReference type="Proteomes" id="UP000001996">
    <property type="component" value="Unassembled WGS sequence"/>
</dbReference>
<feature type="transmembrane region" description="Helical" evidence="9">
    <location>
        <begin position="289"/>
        <end position="313"/>
    </location>
</feature>
<evidence type="ECO:0000256" key="4">
    <source>
        <dbReference type="ARBA" id="ARBA00022692"/>
    </source>
</evidence>
<gene>
    <name evidence="11" type="ORF">LELG_05097</name>
</gene>
<feature type="transmembrane region" description="Helical" evidence="9">
    <location>
        <begin position="253"/>
        <end position="277"/>
    </location>
</feature>
<keyword evidence="7 9" id="KW-0472">Membrane</keyword>
<comment type="function">
    <text evidence="9">Involved in the import of GDP-mannose from the cytoplasm into the Golgi lumen.</text>
</comment>